<dbReference type="InterPro" id="IPR004648">
    <property type="entry name" value="Oligpept_transpt"/>
</dbReference>
<dbReference type="Proteomes" id="UP001603857">
    <property type="component" value="Unassembled WGS sequence"/>
</dbReference>
<keyword evidence="4" id="KW-1185">Reference proteome</keyword>
<evidence type="ECO:0000256" key="2">
    <source>
        <dbReference type="SAM" id="Phobius"/>
    </source>
</evidence>
<feature type="region of interest" description="Disordered" evidence="1">
    <location>
        <begin position="423"/>
        <end position="456"/>
    </location>
</feature>
<reference evidence="3 4" key="1">
    <citation type="submission" date="2024-08" db="EMBL/GenBank/DDBJ databases">
        <title>Insights into the chromosomal genome structure of Flemingia macrophylla.</title>
        <authorList>
            <person name="Ding Y."/>
            <person name="Zhao Y."/>
            <person name="Bi W."/>
            <person name="Wu M."/>
            <person name="Zhao G."/>
            <person name="Gong Y."/>
            <person name="Li W."/>
            <person name="Zhang P."/>
        </authorList>
    </citation>
    <scope>NUCLEOTIDE SEQUENCE [LARGE SCALE GENOMIC DNA]</scope>
    <source>
        <strain evidence="3">DYQJB</strain>
        <tissue evidence="3">Leaf</tissue>
    </source>
</reference>
<evidence type="ECO:0000313" key="4">
    <source>
        <dbReference type="Proteomes" id="UP001603857"/>
    </source>
</evidence>
<keyword evidence="2" id="KW-0472">Membrane</keyword>
<sequence length="456" mass="51228">MVFTSSFFDLFLGNSYSKNPIFRRTTFAGNLNFLKNLPLLRTRAHNDIRQRRERLQVRIAIRSEHPNIAKAFYRRKISFLASWLLIMTTQALGFGWAGLIRKYVVICGGPLTSSRFLFSDKDKLSKLLTTLKDPNVTNIDDDFEDPQSCNLYVVDICDNMRVVKEVKKYRTLGLEFYKSELSFPLDLAPIYSTATFLHANPLETACYNLHTVVTASKQLQLLHGEEFNKYKTLGLEFYKSELSFPLDSAPIYSGRAACDETGAAKFLHANPLETVCYSLHTVVTVVTASKQLQLLHGFRVLNSALQMLAISQRCWLARRSYPNFMETVQRDITHSMCAILVDWLVKVYILKELQGKVVTIGMRGNVVVESSLLDTVMLGVPVLCIVGSLKEYKVWGLQLLAKFENSYWSLYCKEAPCLGQKSHANKGKDGTSPPEEGAGVAIRESSEAIAEGGGVA</sequence>
<dbReference type="PANTHER" id="PTHR22601">
    <property type="entry name" value="ISP4 LIKE PROTEIN"/>
    <property type="match status" value="1"/>
</dbReference>
<feature type="transmembrane region" description="Helical" evidence="2">
    <location>
        <begin position="77"/>
        <end position="99"/>
    </location>
</feature>
<name>A0ABD1M5F7_9FABA</name>
<organism evidence="3 4">
    <name type="scientific">Flemingia macrophylla</name>
    <dbReference type="NCBI Taxonomy" id="520843"/>
    <lineage>
        <taxon>Eukaryota</taxon>
        <taxon>Viridiplantae</taxon>
        <taxon>Streptophyta</taxon>
        <taxon>Embryophyta</taxon>
        <taxon>Tracheophyta</taxon>
        <taxon>Spermatophyta</taxon>
        <taxon>Magnoliopsida</taxon>
        <taxon>eudicotyledons</taxon>
        <taxon>Gunneridae</taxon>
        <taxon>Pentapetalae</taxon>
        <taxon>rosids</taxon>
        <taxon>fabids</taxon>
        <taxon>Fabales</taxon>
        <taxon>Fabaceae</taxon>
        <taxon>Papilionoideae</taxon>
        <taxon>50 kb inversion clade</taxon>
        <taxon>NPAAA clade</taxon>
        <taxon>indigoferoid/millettioid clade</taxon>
        <taxon>Phaseoleae</taxon>
        <taxon>Flemingia</taxon>
    </lineage>
</organism>
<keyword evidence="2" id="KW-1133">Transmembrane helix</keyword>
<evidence type="ECO:0000256" key="1">
    <source>
        <dbReference type="SAM" id="MobiDB-lite"/>
    </source>
</evidence>
<protein>
    <submittedName>
        <fullName evidence="3">Uncharacterized protein</fullName>
    </submittedName>
</protein>
<dbReference type="AlphaFoldDB" id="A0ABD1M5F7"/>
<keyword evidence="2" id="KW-0812">Transmembrane</keyword>
<dbReference type="EMBL" id="JBGMDY010000006">
    <property type="protein sequence ID" value="KAL2331028.1"/>
    <property type="molecule type" value="Genomic_DNA"/>
</dbReference>
<comment type="caution">
    <text evidence="3">The sequence shown here is derived from an EMBL/GenBank/DDBJ whole genome shotgun (WGS) entry which is preliminary data.</text>
</comment>
<evidence type="ECO:0000313" key="3">
    <source>
        <dbReference type="EMBL" id="KAL2331028.1"/>
    </source>
</evidence>
<proteinExistence type="predicted"/>
<accession>A0ABD1M5F7</accession>
<gene>
    <name evidence="3" type="ORF">Fmac_018609</name>
</gene>